<keyword evidence="1" id="KW-0285">Flavoprotein</keyword>
<feature type="region of interest" description="Disordered" evidence="3">
    <location>
        <begin position="546"/>
        <end position="565"/>
    </location>
</feature>
<dbReference type="Gene3D" id="3.30.9.10">
    <property type="entry name" value="D-Amino Acid Oxidase, subunit A, domain 2"/>
    <property type="match status" value="1"/>
</dbReference>
<keyword evidence="6" id="KW-1185">Reference proteome</keyword>
<dbReference type="Gene3D" id="3.40.30.120">
    <property type="match status" value="1"/>
</dbReference>
<dbReference type="EMBL" id="JAUJYO010000006">
    <property type="protein sequence ID" value="KAK1314052.1"/>
    <property type="molecule type" value="Genomic_DNA"/>
</dbReference>
<organism evidence="5 6">
    <name type="scientific">Acorus calamus</name>
    <name type="common">Sweet flag</name>
    <dbReference type="NCBI Taxonomy" id="4465"/>
    <lineage>
        <taxon>Eukaryota</taxon>
        <taxon>Viridiplantae</taxon>
        <taxon>Streptophyta</taxon>
        <taxon>Embryophyta</taxon>
        <taxon>Tracheophyta</taxon>
        <taxon>Spermatophyta</taxon>
        <taxon>Magnoliopsida</taxon>
        <taxon>Liliopsida</taxon>
        <taxon>Acoraceae</taxon>
        <taxon>Acorus</taxon>
    </lineage>
</organism>
<dbReference type="Proteomes" id="UP001180020">
    <property type="component" value="Unassembled WGS sequence"/>
</dbReference>
<feature type="domain" description="FAD-binding" evidence="4">
    <location>
        <begin position="202"/>
        <end position="429"/>
    </location>
</feature>
<evidence type="ECO:0000313" key="6">
    <source>
        <dbReference type="Proteomes" id="UP001180020"/>
    </source>
</evidence>
<dbReference type="GO" id="GO:0071949">
    <property type="term" value="F:FAD binding"/>
    <property type="evidence" value="ECO:0007669"/>
    <property type="project" value="InterPro"/>
</dbReference>
<feature type="domain" description="FAD-binding" evidence="4">
    <location>
        <begin position="55"/>
        <end position="196"/>
    </location>
</feature>
<reference evidence="5" key="1">
    <citation type="journal article" date="2023" name="Nat. Commun.">
        <title>Diploid and tetraploid genomes of Acorus and the evolution of monocots.</title>
        <authorList>
            <person name="Ma L."/>
            <person name="Liu K.W."/>
            <person name="Li Z."/>
            <person name="Hsiao Y.Y."/>
            <person name="Qi Y."/>
            <person name="Fu T."/>
            <person name="Tang G.D."/>
            <person name="Zhang D."/>
            <person name="Sun W.H."/>
            <person name="Liu D.K."/>
            <person name="Li Y."/>
            <person name="Chen G.Z."/>
            <person name="Liu X.D."/>
            <person name="Liao X.Y."/>
            <person name="Jiang Y.T."/>
            <person name="Yu X."/>
            <person name="Hao Y."/>
            <person name="Huang J."/>
            <person name="Zhao X.W."/>
            <person name="Ke S."/>
            <person name="Chen Y.Y."/>
            <person name="Wu W.L."/>
            <person name="Hsu J.L."/>
            <person name="Lin Y.F."/>
            <person name="Huang M.D."/>
            <person name="Li C.Y."/>
            <person name="Huang L."/>
            <person name="Wang Z.W."/>
            <person name="Zhao X."/>
            <person name="Zhong W.Y."/>
            <person name="Peng D.H."/>
            <person name="Ahmad S."/>
            <person name="Lan S."/>
            <person name="Zhang J.S."/>
            <person name="Tsai W.C."/>
            <person name="Van de Peer Y."/>
            <person name="Liu Z.J."/>
        </authorList>
    </citation>
    <scope>NUCLEOTIDE SEQUENCE</scope>
    <source>
        <strain evidence="5">CP</strain>
    </source>
</reference>
<evidence type="ECO:0000259" key="4">
    <source>
        <dbReference type="Pfam" id="PF01494"/>
    </source>
</evidence>
<dbReference type="InterPro" id="IPR050641">
    <property type="entry name" value="RIFMO-like"/>
</dbReference>
<evidence type="ECO:0000256" key="1">
    <source>
        <dbReference type="ARBA" id="ARBA00022630"/>
    </source>
</evidence>
<dbReference type="InterPro" id="IPR036188">
    <property type="entry name" value="FAD/NAD-bd_sf"/>
</dbReference>
<comment type="caution">
    <text evidence="5">The sequence shown here is derived from an EMBL/GenBank/DDBJ whole genome shotgun (WGS) entry which is preliminary data.</text>
</comment>
<dbReference type="GO" id="GO:0005739">
    <property type="term" value="C:mitochondrion"/>
    <property type="evidence" value="ECO:0007669"/>
    <property type="project" value="TreeGrafter"/>
</dbReference>
<dbReference type="PRINTS" id="PR00420">
    <property type="entry name" value="RNGMNOXGNASE"/>
</dbReference>
<dbReference type="Pfam" id="PF01494">
    <property type="entry name" value="FAD_binding_3"/>
    <property type="match status" value="2"/>
</dbReference>
<dbReference type="AlphaFoldDB" id="A0AAV9ELA5"/>
<dbReference type="SUPFAM" id="SSF51905">
    <property type="entry name" value="FAD/NAD(P)-binding domain"/>
    <property type="match status" value="1"/>
</dbReference>
<dbReference type="Gene3D" id="3.50.50.60">
    <property type="entry name" value="FAD/NAD(P)-binding domain"/>
    <property type="match status" value="1"/>
</dbReference>
<dbReference type="GO" id="GO:0016709">
    <property type="term" value="F:oxidoreductase activity, acting on paired donors, with incorporation or reduction of molecular oxygen, NAD(P)H as one donor, and incorporation of one atom of oxygen"/>
    <property type="evidence" value="ECO:0007669"/>
    <property type="project" value="UniProtKB-ARBA"/>
</dbReference>
<accession>A0AAV9ELA5</accession>
<protein>
    <recommendedName>
        <fullName evidence="4">FAD-binding domain-containing protein</fullName>
    </recommendedName>
</protein>
<evidence type="ECO:0000256" key="2">
    <source>
        <dbReference type="ARBA" id="ARBA00022827"/>
    </source>
</evidence>
<dbReference type="GO" id="GO:0006744">
    <property type="term" value="P:ubiquinone biosynthetic process"/>
    <property type="evidence" value="ECO:0007669"/>
    <property type="project" value="TreeGrafter"/>
</dbReference>
<keyword evidence="2" id="KW-0274">FAD</keyword>
<sequence>MAASKLWKLRFKRFSFFSLSETLTSINESRSPSGKKRLFSSEAVRSVGSPDREVDVPVLIVGAGPVGLFLSILLTKLGVKCAVIEKNLNFSRHPQAHFINNRSMELFRKLDGLVDEIQKFQPPVDLWRKFIYCTSLSGTVLGSVDHMQPQDFEQIVSPVSVAHLSQYKLSRLLIKRLENLDFHVRNCDSSEGLNADFMLERKILMGHECTSLIPACDHVKVGLLIQKGGTKIQRNIRCSILVGSDGARSTVRKLVGINMKGQRDLQKLISVHFLSKDLGQYLLHHRPGMLFFIYNPEAIAVLVAHDLNQGEFVMQIPFYPPQQSLEDFSPKVCEELISKLVGQKYMDVNVVDVKPWVMHAEVAEKFLTCDNRVILVGDAAHRFPPAGGFGMNTGIQDAHNVAWKIALLLNGIAQPSLLHTYEMERKPIAIFNTELSVKNFYAAMSVPAALGLDPTVANSVHRAVNSSIGSILPSGLQKVILEGIFALGRAQVSPSLLNESNPLGSSRLAKLRGIFEEGKSLQLQFPAEDLGFRYSEGALSPDAIKTDEKTAKAPPTGRKRDYIPSAKPGSRLPHMYMKDLNSSSDQDMVSTLDLVSSDRPEFLLIISPTKDSYELARAAFKVAGDYKTLLKVCVVWPHGSSGDRVFGSKTELEPWNNFVNVEEVGHSSWWEICQMTNRGAILVRPDEHIAWSMESGVTGDPAGEMDMVFSVILGGKKTPLQV</sequence>
<dbReference type="PANTHER" id="PTHR43004:SF6">
    <property type="entry name" value="FAD_NAD(P)-BINDING OXIDOREDUCTASE FAMILY PROTEIN"/>
    <property type="match status" value="1"/>
</dbReference>
<reference evidence="5" key="2">
    <citation type="submission" date="2023-06" db="EMBL/GenBank/DDBJ databases">
        <authorList>
            <person name="Ma L."/>
            <person name="Liu K.-W."/>
            <person name="Li Z."/>
            <person name="Hsiao Y.-Y."/>
            <person name="Qi Y."/>
            <person name="Fu T."/>
            <person name="Tang G."/>
            <person name="Zhang D."/>
            <person name="Sun W.-H."/>
            <person name="Liu D.-K."/>
            <person name="Li Y."/>
            <person name="Chen G.-Z."/>
            <person name="Liu X.-D."/>
            <person name="Liao X.-Y."/>
            <person name="Jiang Y.-T."/>
            <person name="Yu X."/>
            <person name="Hao Y."/>
            <person name="Huang J."/>
            <person name="Zhao X.-W."/>
            <person name="Ke S."/>
            <person name="Chen Y.-Y."/>
            <person name="Wu W.-L."/>
            <person name="Hsu J.-L."/>
            <person name="Lin Y.-F."/>
            <person name="Huang M.-D."/>
            <person name="Li C.-Y."/>
            <person name="Huang L."/>
            <person name="Wang Z.-W."/>
            <person name="Zhao X."/>
            <person name="Zhong W.-Y."/>
            <person name="Peng D.-H."/>
            <person name="Ahmad S."/>
            <person name="Lan S."/>
            <person name="Zhang J.-S."/>
            <person name="Tsai W.-C."/>
            <person name="Van De Peer Y."/>
            <person name="Liu Z.-J."/>
        </authorList>
    </citation>
    <scope>NUCLEOTIDE SEQUENCE</scope>
    <source>
        <strain evidence="5">CP</strain>
        <tissue evidence="5">Leaves</tissue>
    </source>
</reference>
<dbReference type="InterPro" id="IPR002938">
    <property type="entry name" value="FAD-bd"/>
</dbReference>
<proteinExistence type="predicted"/>
<gene>
    <name evidence="5" type="ORF">QJS10_CPA06g01362</name>
</gene>
<name>A0AAV9ELA5_ACOCL</name>
<dbReference type="PANTHER" id="PTHR43004">
    <property type="entry name" value="TRK SYSTEM POTASSIUM UPTAKE PROTEIN"/>
    <property type="match status" value="1"/>
</dbReference>
<evidence type="ECO:0000256" key="3">
    <source>
        <dbReference type="SAM" id="MobiDB-lite"/>
    </source>
</evidence>
<evidence type="ECO:0000313" key="5">
    <source>
        <dbReference type="EMBL" id="KAK1314052.1"/>
    </source>
</evidence>